<dbReference type="InterPro" id="IPR016181">
    <property type="entry name" value="Acyl_CoA_acyltransferase"/>
</dbReference>
<dbReference type="GO" id="GO:0016747">
    <property type="term" value="F:acyltransferase activity, transferring groups other than amino-acyl groups"/>
    <property type="evidence" value="ECO:0007669"/>
    <property type="project" value="InterPro"/>
</dbReference>
<evidence type="ECO:0000313" key="3">
    <source>
        <dbReference type="Proteomes" id="UP000770889"/>
    </source>
</evidence>
<dbReference type="InterPro" id="IPR000182">
    <property type="entry name" value="GNAT_dom"/>
</dbReference>
<protein>
    <submittedName>
        <fullName evidence="2">GNAT family N-acetyltransferase</fullName>
    </submittedName>
</protein>
<name>A0A944QVW1_9GAMM</name>
<dbReference type="PANTHER" id="PTHR43792">
    <property type="entry name" value="GNAT FAMILY, PUTATIVE (AFU_ORTHOLOGUE AFUA_3G00765)-RELATED-RELATED"/>
    <property type="match status" value="1"/>
</dbReference>
<dbReference type="Proteomes" id="UP000770889">
    <property type="component" value="Unassembled WGS sequence"/>
</dbReference>
<dbReference type="PANTHER" id="PTHR43792:SF1">
    <property type="entry name" value="N-ACETYLTRANSFERASE DOMAIN-CONTAINING PROTEIN"/>
    <property type="match status" value="1"/>
</dbReference>
<feature type="domain" description="N-acetyltransferase" evidence="1">
    <location>
        <begin position="16"/>
        <end position="184"/>
    </location>
</feature>
<dbReference type="EMBL" id="JAHHGM010000017">
    <property type="protein sequence ID" value="MBT2990455.1"/>
    <property type="molecule type" value="Genomic_DNA"/>
</dbReference>
<dbReference type="SUPFAM" id="SSF55729">
    <property type="entry name" value="Acyl-CoA N-acyltransferases (Nat)"/>
    <property type="match status" value="1"/>
</dbReference>
<dbReference type="Gene3D" id="3.40.630.30">
    <property type="match status" value="1"/>
</dbReference>
<dbReference type="InterPro" id="IPR051531">
    <property type="entry name" value="N-acetyltransferase"/>
</dbReference>
<comment type="caution">
    <text evidence="2">The sequence shown here is derived from an EMBL/GenBank/DDBJ whole genome shotgun (WGS) entry which is preliminary data.</text>
</comment>
<reference evidence="2 3" key="1">
    <citation type="submission" date="2021-05" db="EMBL/GenBank/DDBJ databases">
        <title>Genetic and Functional Diversity in Clade A Lucinid endosymbionts from the Bahamas.</title>
        <authorList>
            <person name="Giani N.M."/>
            <person name="Engel A.S."/>
            <person name="Campbell B.J."/>
        </authorList>
    </citation>
    <scope>NUCLEOTIDE SEQUENCE [LARGE SCALE GENOMIC DNA]</scope>
    <source>
        <strain evidence="2">LUC16012Gg_MoonRockCtena</strain>
    </source>
</reference>
<organism evidence="2 3">
    <name type="scientific">Candidatus Thiodiazotropha taylori</name>
    <dbReference type="NCBI Taxonomy" id="2792791"/>
    <lineage>
        <taxon>Bacteria</taxon>
        <taxon>Pseudomonadati</taxon>
        <taxon>Pseudomonadota</taxon>
        <taxon>Gammaproteobacteria</taxon>
        <taxon>Chromatiales</taxon>
        <taxon>Sedimenticolaceae</taxon>
        <taxon>Candidatus Thiodiazotropha</taxon>
    </lineage>
</organism>
<accession>A0A944QVW1</accession>
<evidence type="ECO:0000259" key="1">
    <source>
        <dbReference type="PROSITE" id="PS51186"/>
    </source>
</evidence>
<dbReference type="Pfam" id="PF13302">
    <property type="entry name" value="Acetyltransf_3"/>
    <property type="match status" value="1"/>
</dbReference>
<dbReference type="PROSITE" id="PS51186">
    <property type="entry name" value="GNAT"/>
    <property type="match status" value="1"/>
</dbReference>
<sequence>MNSSLIPTSVLETERLLLRQWRDDDYEVFAEINADPRVMAFYPNILSPAESDELADRCRDLIAARGWGFWALELKRSGDLIGLIGLNQPQHRLPCSPCTEIGWRLCFEHWGKGYATEAGMRALQFAFEMLLLDQVVAFTTVTNRRSIAVMQRLGMTDSNRNFKHPALESSHALSEHVLYSITRSDWKLKHPLNHEGATQQR</sequence>
<evidence type="ECO:0000313" key="2">
    <source>
        <dbReference type="EMBL" id="MBT2990455.1"/>
    </source>
</evidence>
<gene>
    <name evidence="2" type="ORF">KME65_15975</name>
</gene>
<proteinExistence type="predicted"/>
<dbReference type="AlphaFoldDB" id="A0A944QVW1"/>